<keyword evidence="1" id="KW-1133">Transmembrane helix</keyword>
<reference evidence="2" key="1">
    <citation type="submission" date="2020-09" db="EMBL/GenBank/DDBJ databases">
        <title>Desulfogranum mesoprofundum gen. nov., sp. nov., a novel mesophilic, sulfate-reducing chemolithoautotroph isolated from a deep-sea hydrothermal vent chimney in the Suiyo Seamount.</title>
        <authorList>
            <person name="Hashimoto Y."/>
            <person name="Nakagawa S."/>
        </authorList>
    </citation>
    <scope>NUCLEOTIDE SEQUENCE</scope>
    <source>
        <strain evidence="2">KT2</strain>
    </source>
</reference>
<evidence type="ECO:0000313" key="3">
    <source>
        <dbReference type="Proteomes" id="UP000826725"/>
    </source>
</evidence>
<accession>A0A8D5JPX3</accession>
<gene>
    <name evidence="2" type="ORF">DGMP_24380</name>
</gene>
<feature type="transmembrane region" description="Helical" evidence="1">
    <location>
        <begin position="9"/>
        <end position="28"/>
    </location>
</feature>
<dbReference type="NCBIfam" id="TIGR04411">
    <property type="entry name" value="T2SS_GspN_Lepto"/>
    <property type="match status" value="1"/>
</dbReference>
<evidence type="ECO:0008006" key="4">
    <source>
        <dbReference type="Google" id="ProtNLM"/>
    </source>
</evidence>
<evidence type="ECO:0000313" key="2">
    <source>
        <dbReference type="EMBL" id="BCL61745.1"/>
    </source>
</evidence>
<name>A0A8D5JPX3_9BACT</name>
<dbReference type="EMBL" id="AP024086">
    <property type="protein sequence ID" value="BCL61745.1"/>
    <property type="molecule type" value="Genomic_DNA"/>
</dbReference>
<dbReference type="RefSeq" id="WP_228854169.1">
    <property type="nucleotide sequence ID" value="NZ_AP024086.1"/>
</dbReference>
<dbReference type="AlphaFoldDB" id="A0A8D5JPX3"/>
<protein>
    <recommendedName>
        <fullName evidence="4">Type II secretion system protein GspN</fullName>
    </recommendedName>
</protein>
<keyword evidence="3" id="KW-1185">Reference proteome</keyword>
<dbReference type="Proteomes" id="UP000826725">
    <property type="component" value="Chromosome"/>
</dbReference>
<keyword evidence="1" id="KW-0472">Membrane</keyword>
<dbReference type="KEGG" id="dbk:DGMP_24380"/>
<organism evidence="2 3">
    <name type="scientific">Desulfomarina profundi</name>
    <dbReference type="NCBI Taxonomy" id="2772557"/>
    <lineage>
        <taxon>Bacteria</taxon>
        <taxon>Pseudomonadati</taxon>
        <taxon>Thermodesulfobacteriota</taxon>
        <taxon>Desulfobulbia</taxon>
        <taxon>Desulfobulbales</taxon>
        <taxon>Desulfobulbaceae</taxon>
        <taxon>Desulfomarina</taxon>
    </lineage>
</organism>
<dbReference type="InterPro" id="IPR030925">
    <property type="entry name" value="T2SS_GspN_Lepto"/>
</dbReference>
<keyword evidence="1" id="KW-0812">Transmembrane</keyword>
<proteinExistence type="predicted"/>
<sequence length="296" mass="33387">MKKIVSPRFFFYLFYGLVLTAVLLYVRFPSGTLKTYCEHRLEQFTGVERCSIGEIVYHFPFGFEAKRVKLLMKPGNQGRIRIDAFHLSPAGKDIFGQWRLEGSCYGGTFSALLEIKPKRKAYVLQKIRIENIDLSVFSSSMPVMGRELTGQLFFSGGYKARFDKPMAGDGEGRLVLNKGTVPLTRSLLTLTAIDFDKLEMKLQLQDHQVLIREGKMQGKDMDAEVTGMVRAPFLPPEGRLQLSGLLFLHDTFLAERPVISRFIGKLKQRSGKPALRFNVGGTMEKPTFRLASAGTM</sequence>
<evidence type="ECO:0000256" key="1">
    <source>
        <dbReference type="SAM" id="Phobius"/>
    </source>
</evidence>